<reference evidence="1 2" key="1">
    <citation type="journal article" date="2024" name="Plant Biotechnol. J.">
        <title>Dendrobium thyrsiflorum genome and its molecular insights into genes involved in important horticultural traits.</title>
        <authorList>
            <person name="Chen B."/>
            <person name="Wang J.Y."/>
            <person name="Zheng P.J."/>
            <person name="Li K.L."/>
            <person name="Liang Y.M."/>
            <person name="Chen X.F."/>
            <person name="Zhang C."/>
            <person name="Zhao X."/>
            <person name="He X."/>
            <person name="Zhang G.Q."/>
            <person name="Liu Z.J."/>
            <person name="Xu Q."/>
        </authorList>
    </citation>
    <scope>NUCLEOTIDE SEQUENCE [LARGE SCALE GENOMIC DNA]</scope>
    <source>
        <strain evidence="1">GZMU011</strain>
    </source>
</reference>
<evidence type="ECO:0000313" key="2">
    <source>
        <dbReference type="Proteomes" id="UP001552299"/>
    </source>
</evidence>
<accession>A0ABD0UT11</accession>
<keyword evidence="2" id="KW-1185">Reference proteome</keyword>
<proteinExistence type="predicted"/>
<dbReference type="EMBL" id="JANQDX010000011">
    <property type="protein sequence ID" value="KAL0915962.1"/>
    <property type="molecule type" value="Genomic_DNA"/>
</dbReference>
<dbReference type="AlphaFoldDB" id="A0ABD0UT11"/>
<sequence length="188" mass="21703">MKALYERSKSAVTAQCPFLTGLRTQGCVRFPHAKLFPAKSLFGWRRSFAWEFAQTDDKHECWSTVFWLVVHGSMGDRTLGFSVQAKISYVNKKDQWIFIFIYEHKYFAKFSQLLPAIAFTFLYFHVNVIEQGSDIQPRKGPTSLVDSLDLFHTGGSNPHRLVSSRSLLKPYKDICTSSDFHQSPDFYQ</sequence>
<protein>
    <submittedName>
        <fullName evidence="1">Uncharacterized protein</fullName>
    </submittedName>
</protein>
<evidence type="ECO:0000313" key="1">
    <source>
        <dbReference type="EMBL" id="KAL0915962.1"/>
    </source>
</evidence>
<name>A0ABD0UT11_DENTH</name>
<gene>
    <name evidence="1" type="ORF">M5K25_013435</name>
</gene>
<dbReference type="Proteomes" id="UP001552299">
    <property type="component" value="Unassembled WGS sequence"/>
</dbReference>
<organism evidence="1 2">
    <name type="scientific">Dendrobium thyrsiflorum</name>
    <name type="common">Pinecone-like raceme dendrobium</name>
    <name type="synonym">Orchid</name>
    <dbReference type="NCBI Taxonomy" id="117978"/>
    <lineage>
        <taxon>Eukaryota</taxon>
        <taxon>Viridiplantae</taxon>
        <taxon>Streptophyta</taxon>
        <taxon>Embryophyta</taxon>
        <taxon>Tracheophyta</taxon>
        <taxon>Spermatophyta</taxon>
        <taxon>Magnoliopsida</taxon>
        <taxon>Liliopsida</taxon>
        <taxon>Asparagales</taxon>
        <taxon>Orchidaceae</taxon>
        <taxon>Epidendroideae</taxon>
        <taxon>Malaxideae</taxon>
        <taxon>Dendrobiinae</taxon>
        <taxon>Dendrobium</taxon>
    </lineage>
</organism>
<comment type="caution">
    <text evidence="1">The sequence shown here is derived from an EMBL/GenBank/DDBJ whole genome shotgun (WGS) entry which is preliminary data.</text>
</comment>